<dbReference type="InterPro" id="IPR004875">
    <property type="entry name" value="DDE_SF_endonuclease_dom"/>
</dbReference>
<dbReference type="EMBL" id="GECZ01010003">
    <property type="protein sequence ID" value="JAS59766.1"/>
    <property type="molecule type" value="Transcribed_RNA"/>
</dbReference>
<organism evidence="3">
    <name type="scientific">Cuerna arida</name>
    <dbReference type="NCBI Taxonomy" id="1464854"/>
    <lineage>
        <taxon>Eukaryota</taxon>
        <taxon>Metazoa</taxon>
        <taxon>Ecdysozoa</taxon>
        <taxon>Arthropoda</taxon>
        <taxon>Hexapoda</taxon>
        <taxon>Insecta</taxon>
        <taxon>Pterygota</taxon>
        <taxon>Neoptera</taxon>
        <taxon>Paraneoptera</taxon>
        <taxon>Hemiptera</taxon>
        <taxon>Auchenorrhyncha</taxon>
        <taxon>Membracoidea</taxon>
        <taxon>Cicadellidae</taxon>
        <taxon>Cicadellinae</taxon>
        <taxon>Proconiini</taxon>
        <taxon>Cuerna</taxon>
    </lineage>
</organism>
<proteinExistence type="predicted"/>
<evidence type="ECO:0000259" key="2">
    <source>
        <dbReference type="Pfam" id="PF03184"/>
    </source>
</evidence>
<dbReference type="GO" id="GO:0003677">
    <property type="term" value="F:DNA binding"/>
    <property type="evidence" value="ECO:0007669"/>
    <property type="project" value="TreeGrafter"/>
</dbReference>
<protein>
    <recommendedName>
        <fullName evidence="2">DDE-1 domain-containing protein</fullName>
    </recommendedName>
</protein>
<dbReference type="PANTHER" id="PTHR19303:SF73">
    <property type="entry name" value="PROTEIN PDC2"/>
    <property type="match status" value="1"/>
</dbReference>
<dbReference type="AlphaFoldDB" id="A0A1B6GBH2"/>
<dbReference type="GO" id="GO:0005634">
    <property type="term" value="C:nucleus"/>
    <property type="evidence" value="ECO:0007669"/>
    <property type="project" value="TreeGrafter"/>
</dbReference>
<gene>
    <name evidence="3" type="ORF">g.5775</name>
</gene>
<accession>A0A1B6GBH2</accession>
<sequence length="179" mass="20279">MNATCHPSDMQLVCGDIKAIFLPPNVTSLLQPMDQGILNHVKLSYRKKLLRFLIENDSDSIRENLKKITIKDVIYWLAESWQNTNESFLRKSWKKLRPELEFEEAPDPTPVTQQELLNLVQQVPGCENAGEGYLEEWATVDVTEEYSDHDIVGMVQEQRDGDVGGSDSEGDEAPTDVVT</sequence>
<feature type="region of interest" description="Disordered" evidence="1">
    <location>
        <begin position="155"/>
        <end position="179"/>
    </location>
</feature>
<evidence type="ECO:0000256" key="1">
    <source>
        <dbReference type="SAM" id="MobiDB-lite"/>
    </source>
</evidence>
<name>A0A1B6GBH2_9HEMI</name>
<dbReference type="InterPro" id="IPR050863">
    <property type="entry name" value="CenT-Element_Derived"/>
</dbReference>
<dbReference type="PANTHER" id="PTHR19303">
    <property type="entry name" value="TRANSPOSON"/>
    <property type="match status" value="1"/>
</dbReference>
<dbReference type="Pfam" id="PF03184">
    <property type="entry name" value="DDE_1"/>
    <property type="match status" value="1"/>
</dbReference>
<reference evidence="3" key="1">
    <citation type="submission" date="2015-11" db="EMBL/GenBank/DDBJ databases">
        <title>De novo transcriptome assembly of four potential Pierce s Disease insect vectors from Arizona vineyards.</title>
        <authorList>
            <person name="Tassone E.E."/>
        </authorList>
    </citation>
    <scope>NUCLEOTIDE SEQUENCE</scope>
</reference>
<evidence type="ECO:0000313" key="3">
    <source>
        <dbReference type="EMBL" id="JAS59766.1"/>
    </source>
</evidence>
<feature type="domain" description="DDE-1" evidence="2">
    <location>
        <begin position="4"/>
        <end position="93"/>
    </location>
</feature>
<feature type="compositionally biased region" description="Acidic residues" evidence="1">
    <location>
        <begin position="168"/>
        <end position="179"/>
    </location>
</feature>